<accession>A0A168RFZ6</accession>
<comment type="function">
    <text evidence="10 12">Involved in protein export. Acts as a chaperone by maintaining the newly synthesized protein in an open conformation. Functions as a peptidyl-prolyl cis-trans isomerase.</text>
</comment>
<dbReference type="Gene3D" id="3.30.70.1050">
    <property type="entry name" value="Trigger factor ribosome-binding domain"/>
    <property type="match status" value="1"/>
</dbReference>
<evidence type="ECO:0000256" key="2">
    <source>
        <dbReference type="ARBA" id="ARBA00005464"/>
    </source>
</evidence>
<evidence type="ECO:0000256" key="7">
    <source>
        <dbReference type="ARBA" id="ARBA00023186"/>
    </source>
</evidence>
<keyword evidence="7 12" id="KW-0143">Chaperone</keyword>
<dbReference type="FunFam" id="3.10.50.40:FF:000001">
    <property type="entry name" value="Trigger factor"/>
    <property type="match status" value="1"/>
</dbReference>
<evidence type="ECO:0000259" key="15">
    <source>
        <dbReference type="PROSITE" id="PS50059"/>
    </source>
</evidence>
<comment type="catalytic activity">
    <reaction evidence="1 12 13">
        <text>[protein]-peptidylproline (omega=180) = [protein]-peptidylproline (omega=0)</text>
        <dbReference type="Rhea" id="RHEA:16237"/>
        <dbReference type="Rhea" id="RHEA-COMP:10747"/>
        <dbReference type="Rhea" id="RHEA-COMP:10748"/>
        <dbReference type="ChEBI" id="CHEBI:83833"/>
        <dbReference type="ChEBI" id="CHEBI:83834"/>
        <dbReference type="EC" id="5.2.1.8"/>
    </reaction>
</comment>
<dbReference type="Gene3D" id="1.10.3120.10">
    <property type="entry name" value="Trigger factor, C-terminal domain"/>
    <property type="match status" value="1"/>
</dbReference>
<dbReference type="Proteomes" id="UP000076983">
    <property type="component" value="Unassembled WGS sequence"/>
</dbReference>
<proteinExistence type="inferred from homology"/>
<comment type="subcellular location">
    <subcellularLocation>
        <location evidence="12">Cytoplasm</location>
    </subcellularLocation>
    <text evidence="12">About half TF is bound to the ribosome near the polypeptide exit tunnel while the other half is free in the cytoplasm.</text>
</comment>
<dbReference type="EMBL" id="LVLH01000028">
    <property type="protein sequence ID" value="OAB48947.1"/>
    <property type="molecule type" value="Genomic_DNA"/>
</dbReference>
<evidence type="ECO:0000313" key="16">
    <source>
        <dbReference type="EMBL" id="OAB48947.1"/>
    </source>
</evidence>
<dbReference type="PATRIC" id="fig|29557.3.peg.261"/>
<dbReference type="GO" id="GO:0006457">
    <property type="term" value="P:protein folding"/>
    <property type="evidence" value="ECO:0007669"/>
    <property type="project" value="UniProtKB-UniRule"/>
</dbReference>
<evidence type="ECO:0000256" key="9">
    <source>
        <dbReference type="ARBA" id="ARBA00023306"/>
    </source>
</evidence>
<dbReference type="GO" id="GO:0015031">
    <property type="term" value="P:protein transport"/>
    <property type="evidence" value="ECO:0007669"/>
    <property type="project" value="UniProtKB-UniRule"/>
</dbReference>
<evidence type="ECO:0000256" key="8">
    <source>
        <dbReference type="ARBA" id="ARBA00023235"/>
    </source>
</evidence>
<comment type="domain">
    <text evidence="12">Consists of 3 domains; the N-terminus binds the ribosome, the middle domain has PPIase activity, while the C-terminus has intrinsic chaperone activity on its own.</text>
</comment>
<comment type="similarity">
    <text evidence="2 12 14">Belongs to the FKBP-type PPIase family. Tig subfamily.</text>
</comment>
<dbReference type="InterPro" id="IPR001179">
    <property type="entry name" value="PPIase_FKBP_dom"/>
</dbReference>
<keyword evidence="9 12" id="KW-0131">Cell cycle</keyword>
<dbReference type="RefSeq" id="WP_063626072.1">
    <property type="nucleotide sequence ID" value="NZ_LVLH01000028.1"/>
</dbReference>
<dbReference type="Pfam" id="PF00254">
    <property type="entry name" value="FKBP_C"/>
    <property type="match status" value="1"/>
</dbReference>
<sequence>MSKKATYQPEKAQVVVNVKLNKEEWQKLRAEAKKELAKKVKIKGFRPGKAPQNLIDAAISASEISSRAMDNYVRTNYNEFFALAKAEYDRTLGQPSLEIVKLSDAEAEFNLNFVADIDPATINLENVKAKLEFNIDLDKRVEETIEGQLKRNALLLPIAEEEVTKLGDTLTLNYKGYVNNEAFEGGEAEGFDLVLGSKTFIDTFEDQLVGKKVNDDVKVVVTFPKEYQVSHLAGKEAEFDVKIVVAKRPEEIKLTEENVSLLGLGEEVKTPEEARRVLKLILARTILLSDANIFVDKVIDEVIKNNKFVFNESIVNWQVEKRFNELNGMLKNQKIKLEEYLSLIGQDEKQLKELLAKEEIARLEQAVVVQKILNEVKPSMEITDNDYDLQYRLQSLQIPMTAYQVKNIAASNEAVKKQIASTIENEKVIELIVKKFDEKGYAKLMEKLNTADAKIIANTSLEAPAEEAKEENK</sequence>
<comment type="caution">
    <text evidence="16">The sequence shown here is derived from an EMBL/GenBank/DDBJ whole genome shotgun (WGS) entry which is preliminary data.</text>
</comment>
<dbReference type="InterPro" id="IPR037041">
    <property type="entry name" value="Trigger_fac_C_sf"/>
</dbReference>
<evidence type="ECO:0000256" key="14">
    <source>
        <dbReference type="RuleBase" id="RU003914"/>
    </source>
</evidence>
<dbReference type="InterPro" id="IPR008881">
    <property type="entry name" value="Trigger_fac_ribosome-bd_bac"/>
</dbReference>
<dbReference type="HAMAP" id="MF_00303">
    <property type="entry name" value="Trigger_factor_Tig"/>
    <property type="match status" value="1"/>
</dbReference>
<evidence type="ECO:0000256" key="11">
    <source>
        <dbReference type="ARBA" id="ARBA00029986"/>
    </source>
</evidence>
<reference evidence="16 17" key="1">
    <citation type="submission" date="2016-03" db="EMBL/GenBank/DDBJ databases">
        <title>Genome sequence of Mycoplasma gallinarum strain Mgn_IPT.</title>
        <authorList>
            <person name="Yacoub E."/>
            <person name="Sirand-Pugnet P."/>
            <person name="Barre A."/>
            <person name="Maurier F."/>
            <person name="Blanchard A."/>
            <person name="Ben Abdelmoumen B.M."/>
        </authorList>
    </citation>
    <scope>NUCLEOTIDE SEQUENCE [LARGE SCALE GENOMIC DNA]</scope>
    <source>
        <strain evidence="16 17">Mgn_IPT</strain>
    </source>
</reference>
<dbReference type="Gene3D" id="3.10.50.40">
    <property type="match status" value="1"/>
</dbReference>
<evidence type="ECO:0000256" key="4">
    <source>
        <dbReference type="ARBA" id="ARBA00016902"/>
    </source>
</evidence>
<evidence type="ECO:0000313" key="17">
    <source>
        <dbReference type="Proteomes" id="UP000076983"/>
    </source>
</evidence>
<keyword evidence="12" id="KW-0963">Cytoplasm</keyword>
<keyword evidence="17" id="KW-1185">Reference proteome</keyword>
<evidence type="ECO:0000256" key="1">
    <source>
        <dbReference type="ARBA" id="ARBA00000971"/>
    </source>
</evidence>
<dbReference type="STRING" id="29557.MGALLINA_02780"/>
<evidence type="ECO:0000256" key="12">
    <source>
        <dbReference type="HAMAP-Rule" id="MF_00303"/>
    </source>
</evidence>
<keyword evidence="6 12" id="KW-0697">Rotamase</keyword>
<dbReference type="PIRSF" id="PIRSF003095">
    <property type="entry name" value="Trigger_factor"/>
    <property type="match status" value="1"/>
</dbReference>
<dbReference type="SUPFAM" id="SSF54534">
    <property type="entry name" value="FKBP-like"/>
    <property type="match status" value="1"/>
</dbReference>
<dbReference type="PROSITE" id="PS50059">
    <property type="entry name" value="FKBP_PPIASE"/>
    <property type="match status" value="1"/>
</dbReference>
<dbReference type="InterPro" id="IPR027304">
    <property type="entry name" value="Trigger_fact/SurA_dom_sf"/>
</dbReference>
<gene>
    <name evidence="12 16" type="primary">tig</name>
    <name evidence="16" type="ORF">MGALLINA_02780</name>
</gene>
<dbReference type="SUPFAM" id="SSF102735">
    <property type="entry name" value="Trigger factor ribosome-binding domain"/>
    <property type="match status" value="1"/>
</dbReference>
<evidence type="ECO:0000256" key="5">
    <source>
        <dbReference type="ARBA" id="ARBA00022618"/>
    </source>
</evidence>
<dbReference type="InterPro" id="IPR005215">
    <property type="entry name" value="Trig_fac"/>
</dbReference>
<evidence type="ECO:0000256" key="13">
    <source>
        <dbReference type="PROSITE-ProRule" id="PRU00277"/>
    </source>
</evidence>
<dbReference type="GO" id="GO:0051301">
    <property type="term" value="P:cell division"/>
    <property type="evidence" value="ECO:0007669"/>
    <property type="project" value="UniProtKB-KW"/>
</dbReference>
<dbReference type="AlphaFoldDB" id="A0A168RFZ6"/>
<name>A0A168RFZ6_9BACT</name>
<dbReference type="EC" id="5.2.1.8" evidence="3 12"/>
<dbReference type="GO" id="GO:0003755">
    <property type="term" value="F:peptidyl-prolyl cis-trans isomerase activity"/>
    <property type="evidence" value="ECO:0007669"/>
    <property type="project" value="UniProtKB-UniRule"/>
</dbReference>
<dbReference type="Pfam" id="PF05698">
    <property type="entry name" value="Trigger_C"/>
    <property type="match status" value="1"/>
</dbReference>
<feature type="domain" description="PPIase FKBP-type" evidence="15">
    <location>
        <begin position="167"/>
        <end position="227"/>
    </location>
</feature>
<dbReference type="InterPro" id="IPR036611">
    <property type="entry name" value="Trigger_fac_ribosome-bd_sf"/>
</dbReference>
<evidence type="ECO:0000256" key="10">
    <source>
        <dbReference type="ARBA" id="ARBA00024849"/>
    </source>
</evidence>
<dbReference type="OrthoDB" id="9767721at2"/>
<dbReference type="InterPro" id="IPR046357">
    <property type="entry name" value="PPIase_dom_sf"/>
</dbReference>
<dbReference type="GO" id="GO:0005737">
    <property type="term" value="C:cytoplasm"/>
    <property type="evidence" value="ECO:0007669"/>
    <property type="project" value="UniProtKB-SubCell"/>
</dbReference>
<organism evidence="16 17">
    <name type="scientific">Mycoplasmopsis gallinarum</name>
    <dbReference type="NCBI Taxonomy" id="29557"/>
    <lineage>
        <taxon>Bacteria</taxon>
        <taxon>Bacillati</taxon>
        <taxon>Mycoplasmatota</taxon>
        <taxon>Mycoplasmoidales</taxon>
        <taxon>Metamycoplasmataceae</taxon>
        <taxon>Mycoplasmopsis</taxon>
    </lineage>
</organism>
<evidence type="ECO:0000256" key="6">
    <source>
        <dbReference type="ARBA" id="ARBA00023110"/>
    </source>
</evidence>
<dbReference type="SUPFAM" id="SSF109998">
    <property type="entry name" value="Triger factor/SurA peptide-binding domain-like"/>
    <property type="match status" value="1"/>
</dbReference>
<keyword evidence="5 12" id="KW-0132">Cell division</keyword>
<dbReference type="NCBIfam" id="TIGR00115">
    <property type="entry name" value="tig"/>
    <property type="match status" value="1"/>
</dbReference>
<evidence type="ECO:0000256" key="3">
    <source>
        <dbReference type="ARBA" id="ARBA00013194"/>
    </source>
</evidence>
<keyword evidence="8 12" id="KW-0413">Isomerase</keyword>
<dbReference type="InterPro" id="IPR008880">
    <property type="entry name" value="Trigger_fac_C"/>
</dbReference>
<dbReference type="Pfam" id="PF05697">
    <property type="entry name" value="Trigger_N"/>
    <property type="match status" value="1"/>
</dbReference>
<protein>
    <recommendedName>
        <fullName evidence="4 12">Trigger factor</fullName>
        <shortName evidence="12">TF</shortName>
        <ecNumber evidence="3 12">5.2.1.8</ecNumber>
    </recommendedName>
    <alternativeName>
        <fullName evidence="11 12">PPIase</fullName>
    </alternativeName>
</protein>